<dbReference type="InterPro" id="IPR036866">
    <property type="entry name" value="RibonucZ/Hydroxyglut_hydro"/>
</dbReference>
<organism evidence="8 9">
    <name type="scientific">Enterococcus canintestini</name>
    <dbReference type="NCBI Taxonomy" id="317010"/>
    <lineage>
        <taxon>Bacteria</taxon>
        <taxon>Bacillati</taxon>
        <taxon>Bacillota</taxon>
        <taxon>Bacilli</taxon>
        <taxon>Lactobacillales</taxon>
        <taxon>Enterococcaceae</taxon>
        <taxon>Enterococcus</taxon>
    </lineage>
</organism>
<keyword evidence="9" id="KW-1185">Reference proteome</keyword>
<feature type="transmembrane region" description="Helical" evidence="6">
    <location>
        <begin position="34"/>
        <end position="53"/>
    </location>
</feature>
<evidence type="ECO:0000256" key="2">
    <source>
        <dbReference type="ARBA" id="ARBA00022475"/>
    </source>
</evidence>
<dbReference type="PANTHER" id="PTHR30619:SF1">
    <property type="entry name" value="RECOMBINATION PROTEIN 2"/>
    <property type="match status" value="1"/>
</dbReference>
<dbReference type="Gene3D" id="3.60.15.10">
    <property type="entry name" value="Ribonuclease Z/Hydroxyacylglutathione hydrolase-like"/>
    <property type="match status" value="1"/>
</dbReference>
<dbReference type="SUPFAM" id="SSF56281">
    <property type="entry name" value="Metallo-hydrolase/oxidoreductase"/>
    <property type="match status" value="1"/>
</dbReference>
<sequence>MVLIICSIYYKQPLFLLLLFLYCSYFYCSRHFKLLLVIGLCSLFIVPRLINILEKTDQVYHGSQQFLLQIKIDSLKVNGDSLTFSAKNQQQENFSCYYRLKNKTEKDFVNNKNFNQNFVTVWGEVTKGRSRRNLGGFDQKNYLRSQHYCGTLNIEKLKWHEKKTFNFCQIRAALIRHLKEKFPRKTKAYLAALFLGYKDQDFKETQATLSPTGILHFFSISGLHVHLFLGAFLNVLQVLRLTLKASVLPLVLFAGILIILTGGSIGIFRATALFFLSILTQLIPLTFSPLDKFSLVFLLCLVKDPLLIFQTAGQLSFVMALLLLVTVKETTFLGQVKQSYWLTLLALPIICYYFYEWPLLGGLLTVLLLPLFKFFLLPVGFILLMMSFITPVNIFVLLFEKFIAFFESLLSLSTFTLPIGWLPPIFVIFFLLSGIFVYQKRCTYWLIVGLILLPFMINRLFFPLMAIFVDVGQGDAILFKSAFNREVVLIDTGGKLSFQSEDWQEKVQNSNAQNTLIPLLKALGITKIDKIFITHGDTDHMGDLDEVLKRFKVENLILGAGSQKHQNLQKTLKKLPPKTNLRVVKGEYLINDHFPIRVFAPLEGKGENEDSLVLQIQMRQQRFLLTGDLHQAGEELLVRKYHGLKSDVLKLGHHGSRTSSSLKFIQAISPDAAVISCGLNNRFGHPHDEVLTTLQVKNVQVLRTDQQGMIYFSWHLFQDKAMPKVIEESASSN</sequence>
<dbReference type="NCBIfam" id="TIGR00361">
    <property type="entry name" value="ComEC_Rec2"/>
    <property type="match status" value="1"/>
</dbReference>
<feature type="transmembrane region" description="Helical" evidence="6">
    <location>
        <begin position="12"/>
        <end position="28"/>
    </location>
</feature>
<dbReference type="EMBL" id="LHUG01000006">
    <property type="protein sequence ID" value="PAB00433.1"/>
    <property type="molecule type" value="Genomic_DNA"/>
</dbReference>
<evidence type="ECO:0000259" key="7">
    <source>
        <dbReference type="SMART" id="SM00849"/>
    </source>
</evidence>
<dbReference type="GO" id="GO:0005886">
    <property type="term" value="C:plasma membrane"/>
    <property type="evidence" value="ECO:0007669"/>
    <property type="project" value="UniProtKB-SubCell"/>
</dbReference>
<dbReference type="InterPro" id="IPR004797">
    <property type="entry name" value="Competence_ComEC/Rec2"/>
</dbReference>
<feature type="domain" description="Metallo-beta-lactamase" evidence="7">
    <location>
        <begin position="473"/>
        <end position="679"/>
    </location>
</feature>
<gene>
    <name evidence="8" type="ORF">AKL21_08045</name>
</gene>
<dbReference type="NCBIfam" id="TIGR00360">
    <property type="entry name" value="ComEC_N-term"/>
    <property type="match status" value="1"/>
</dbReference>
<dbReference type="InterPro" id="IPR052159">
    <property type="entry name" value="Competence_DNA_uptake"/>
</dbReference>
<evidence type="ECO:0000256" key="5">
    <source>
        <dbReference type="ARBA" id="ARBA00023136"/>
    </source>
</evidence>
<proteinExistence type="predicted"/>
<reference evidence="8 9" key="1">
    <citation type="submission" date="2015-08" db="EMBL/GenBank/DDBJ databases">
        <title>Enterococcus genome sequence.</title>
        <authorList>
            <person name="Acedo J.Z."/>
            <person name="Vederas J.C."/>
        </authorList>
    </citation>
    <scope>NUCLEOTIDE SEQUENCE [LARGE SCALE GENOMIC DNA]</scope>
    <source>
        <strain evidence="8 9">49</strain>
    </source>
</reference>
<feature type="transmembrane region" description="Helical" evidence="6">
    <location>
        <begin position="419"/>
        <end position="438"/>
    </location>
</feature>
<dbReference type="Pfam" id="PF00753">
    <property type="entry name" value="Lactamase_B"/>
    <property type="match status" value="1"/>
</dbReference>
<accession>A0A267HSG8</accession>
<dbReference type="Proteomes" id="UP000216797">
    <property type="component" value="Unassembled WGS sequence"/>
</dbReference>
<dbReference type="InterPro" id="IPR004477">
    <property type="entry name" value="ComEC_N"/>
</dbReference>
<feature type="transmembrane region" description="Helical" evidence="6">
    <location>
        <begin position="339"/>
        <end position="355"/>
    </location>
</feature>
<keyword evidence="4 6" id="KW-1133">Transmembrane helix</keyword>
<evidence type="ECO:0000313" key="9">
    <source>
        <dbReference type="Proteomes" id="UP000216797"/>
    </source>
</evidence>
<feature type="transmembrane region" description="Helical" evidence="6">
    <location>
        <begin position="267"/>
        <end position="287"/>
    </location>
</feature>
<dbReference type="PANTHER" id="PTHR30619">
    <property type="entry name" value="DNA INTERNALIZATION/COMPETENCE PROTEIN COMEC/REC2"/>
    <property type="match status" value="1"/>
</dbReference>
<keyword evidence="5 6" id="KW-0472">Membrane</keyword>
<feature type="transmembrane region" description="Helical" evidence="6">
    <location>
        <begin position="241"/>
        <end position="260"/>
    </location>
</feature>
<keyword evidence="3 6" id="KW-0812">Transmembrane</keyword>
<keyword evidence="2" id="KW-1003">Cell membrane</keyword>
<evidence type="ECO:0000256" key="3">
    <source>
        <dbReference type="ARBA" id="ARBA00022692"/>
    </source>
</evidence>
<feature type="transmembrane region" description="Helical" evidence="6">
    <location>
        <begin position="444"/>
        <end position="462"/>
    </location>
</feature>
<dbReference type="GO" id="GO:0030420">
    <property type="term" value="P:establishment of competence for transformation"/>
    <property type="evidence" value="ECO:0007669"/>
    <property type="project" value="InterPro"/>
</dbReference>
<evidence type="ECO:0000256" key="4">
    <source>
        <dbReference type="ARBA" id="ARBA00022989"/>
    </source>
</evidence>
<evidence type="ECO:0000256" key="6">
    <source>
        <dbReference type="SAM" id="Phobius"/>
    </source>
</evidence>
<dbReference type="AlphaFoldDB" id="A0A267HSG8"/>
<dbReference type="Pfam" id="PF03772">
    <property type="entry name" value="Competence"/>
    <property type="match status" value="1"/>
</dbReference>
<comment type="caution">
    <text evidence="8">The sequence shown here is derived from an EMBL/GenBank/DDBJ whole genome shotgun (WGS) entry which is preliminary data.</text>
</comment>
<feature type="transmembrane region" description="Helical" evidence="6">
    <location>
        <begin position="307"/>
        <end position="327"/>
    </location>
</feature>
<dbReference type="SMART" id="SM00849">
    <property type="entry name" value="Lactamase_B"/>
    <property type="match status" value="1"/>
</dbReference>
<feature type="transmembrane region" description="Helical" evidence="6">
    <location>
        <begin position="213"/>
        <end position="235"/>
    </location>
</feature>
<dbReference type="CDD" id="cd07731">
    <property type="entry name" value="ComA-like_MBL-fold"/>
    <property type="match status" value="1"/>
</dbReference>
<comment type="subcellular location">
    <subcellularLocation>
        <location evidence="1">Cell membrane</location>
        <topology evidence="1">Multi-pass membrane protein</topology>
    </subcellularLocation>
</comment>
<dbReference type="InterPro" id="IPR001279">
    <property type="entry name" value="Metallo-B-lactamas"/>
</dbReference>
<name>A0A267HSG8_9ENTE</name>
<evidence type="ECO:0000313" key="8">
    <source>
        <dbReference type="EMBL" id="PAB00433.1"/>
    </source>
</evidence>
<evidence type="ECO:0000256" key="1">
    <source>
        <dbReference type="ARBA" id="ARBA00004651"/>
    </source>
</evidence>
<protein>
    <recommendedName>
        <fullName evidence="7">Metallo-beta-lactamase domain-containing protein</fullName>
    </recommendedName>
</protein>
<dbReference type="InterPro" id="IPR035681">
    <property type="entry name" value="ComA-like_MBL"/>
</dbReference>